<evidence type="ECO:0000256" key="9">
    <source>
        <dbReference type="SAM" id="SignalP"/>
    </source>
</evidence>
<dbReference type="PROSITE" id="PS52016">
    <property type="entry name" value="TONB_DEPENDENT_REC_3"/>
    <property type="match status" value="1"/>
</dbReference>
<dbReference type="Proteomes" id="UP000660024">
    <property type="component" value="Unassembled WGS sequence"/>
</dbReference>
<organism evidence="12 13">
    <name type="scientific">Pedobacter segetis</name>
    <dbReference type="NCBI Taxonomy" id="2793069"/>
    <lineage>
        <taxon>Bacteria</taxon>
        <taxon>Pseudomonadati</taxon>
        <taxon>Bacteroidota</taxon>
        <taxon>Sphingobacteriia</taxon>
        <taxon>Sphingobacteriales</taxon>
        <taxon>Sphingobacteriaceae</taxon>
        <taxon>Pedobacter</taxon>
    </lineage>
</organism>
<feature type="domain" description="TonB-dependent transporter Oar-like beta-barrel" evidence="11">
    <location>
        <begin position="235"/>
        <end position="314"/>
    </location>
</feature>
<evidence type="ECO:0000313" key="13">
    <source>
        <dbReference type="Proteomes" id="UP000660024"/>
    </source>
</evidence>
<accession>A0ABS1BM04</accession>
<protein>
    <submittedName>
        <fullName evidence="12">TonB-dependent receptor</fullName>
    </submittedName>
</protein>
<feature type="domain" description="TonB-dependent transporter Oar-like beta-barrel" evidence="11">
    <location>
        <begin position="330"/>
        <end position="564"/>
    </location>
</feature>
<reference evidence="12 13" key="1">
    <citation type="submission" date="2020-12" db="EMBL/GenBank/DDBJ databases">
        <title>Bacterial novel species Pedobacter sp. SD-b isolated from soil.</title>
        <authorList>
            <person name="Jung H.-Y."/>
        </authorList>
    </citation>
    <scope>NUCLEOTIDE SEQUENCE [LARGE SCALE GENOMIC DNA]</scope>
    <source>
        <strain evidence="12 13">SD-b</strain>
    </source>
</reference>
<feature type="region of interest" description="Disordered" evidence="8">
    <location>
        <begin position="661"/>
        <end position="689"/>
    </location>
</feature>
<dbReference type="InterPro" id="IPR039426">
    <property type="entry name" value="TonB-dep_rcpt-like"/>
</dbReference>
<comment type="subcellular location">
    <subcellularLocation>
        <location evidence="1 7">Cell outer membrane</location>
        <topology evidence="1 7">Multi-pass membrane protein</topology>
    </subcellularLocation>
</comment>
<evidence type="ECO:0000313" key="12">
    <source>
        <dbReference type="EMBL" id="MBK0383843.1"/>
    </source>
</evidence>
<dbReference type="InterPro" id="IPR012910">
    <property type="entry name" value="Plug_dom"/>
</dbReference>
<dbReference type="Gene3D" id="2.40.170.20">
    <property type="entry name" value="TonB-dependent receptor, beta-barrel domain"/>
    <property type="match status" value="2"/>
</dbReference>
<name>A0ABS1BM04_9SPHI</name>
<gene>
    <name evidence="12" type="ORF">I5M32_12815</name>
</gene>
<keyword evidence="13" id="KW-1185">Reference proteome</keyword>
<feature type="chain" id="PRO_5045087906" evidence="9">
    <location>
        <begin position="20"/>
        <end position="1000"/>
    </location>
</feature>
<evidence type="ECO:0000256" key="2">
    <source>
        <dbReference type="ARBA" id="ARBA00022448"/>
    </source>
</evidence>
<keyword evidence="5 7" id="KW-0472">Membrane</keyword>
<dbReference type="Gene3D" id="2.170.130.10">
    <property type="entry name" value="TonB-dependent receptor, plug domain"/>
    <property type="match status" value="1"/>
</dbReference>
<keyword evidence="12" id="KW-0675">Receptor</keyword>
<proteinExistence type="inferred from homology"/>
<dbReference type="SUPFAM" id="SSF56935">
    <property type="entry name" value="Porins"/>
    <property type="match status" value="1"/>
</dbReference>
<evidence type="ECO:0000256" key="5">
    <source>
        <dbReference type="ARBA" id="ARBA00023136"/>
    </source>
</evidence>
<dbReference type="EMBL" id="JAEHFY010000018">
    <property type="protein sequence ID" value="MBK0383843.1"/>
    <property type="molecule type" value="Genomic_DNA"/>
</dbReference>
<sequence>MKRIILSFVAVFATIFAYAQTTLTVNVKNAEGEGLANIEVTITSKNLNKSAPTNASGAALFQNLPSGNYVAKVKSSINYNANNINFYIPTGKPEKSVDLVLTSKDSYQLQEVAITENKNKSVTINKTDAAVAQYISKSQIQTLPIEGRDVTKSLYRLPNITISSLGYNEAPSIAINGLSGIYTNYLIDGMDNNERFLGNSKFNTPFGFTESVTVLTNNYSVEYGNTSNGIVNVETRSGSNDFTGEVFYLTRPGSIVDAKSAFASVDLYGNPVKDGFQRQQLGVGVGGPIVKDKTFFYFNLEQTNDIKDNLLNVPQLGVNEAVRGRNYFTYASGKIDQYWNKNFHSSLRANVGSFDIDAQGGGLTGGNNFPSSGSTQKNRTYLIALKNDYNISPKLKAETNVQTSFFRWNYRDRPNIGKPGVSVQDPSGVTIANIGSIDYIFDDGEYTNQLQQKFRYKAGKHNLLGGAEFTTSDFSLLGAGNSYGYYTVRLNAQQLADLKAKNIGAALDINDIPSDVQVIQYKVDLDQKVFGVRQNVFNIYAEDNFKATDKLDINLGVRYDYDNLSKAGDTKGDRNNIGPRFSFNYKIDDKNVIRGGVGRFYDKIKYSVTSDNLQFSGNSPNFKKELAELQRLGILDKNANLDRITYPGNLRAIYEQGSTPGYLQGKSSAESQGNRDFQSNSNFRIKNPNGYQNPYSDQFTLGYQRKLADNILFDVDLVASNTNDLYRITNLNSPPPFDPKQVGSVRTTANANSLRPVPIKTVNGQFVATVGGQDLSGIARDVYMTETAGKARYAAANFSFIKTKGEGEKFSYRFSYTLSSIKDDTEGINVRAQDANNWAAEYAYGDNDRTHVINALFTYYPIKNLTLTPAMLFQSGQPITRYAIASQYGGVTDLNGNGESQGLPADIQPGETRNNDRLPSATSFDFSAKYRLTLKNKSGIEFSADIYNLLNSTNLTGFASTRSASNQIQPGPKSSNVLNIRAAGPPRQFQFGVRYVFGNF</sequence>
<feature type="region of interest" description="Disordered" evidence="8">
    <location>
        <begin position="897"/>
        <end position="919"/>
    </location>
</feature>
<dbReference type="PANTHER" id="PTHR30069">
    <property type="entry name" value="TONB-DEPENDENT OUTER MEMBRANE RECEPTOR"/>
    <property type="match status" value="1"/>
</dbReference>
<keyword evidence="9" id="KW-0732">Signal</keyword>
<dbReference type="InterPro" id="IPR036942">
    <property type="entry name" value="Beta-barrel_TonB_sf"/>
</dbReference>
<dbReference type="RefSeq" id="WP_200587023.1">
    <property type="nucleotide sequence ID" value="NZ_JAEHFY010000018.1"/>
</dbReference>
<feature type="domain" description="TonB-dependent receptor plug" evidence="10">
    <location>
        <begin position="129"/>
        <end position="228"/>
    </location>
</feature>
<evidence type="ECO:0000256" key="8">
    <source>
        <dbReference type="SAM" id="MobiDB-lite"/>
    </source>
</evidence>
<dbReference type="InterPro" id="IPR013783">
    <property type="entry name" value="Ig-like_fold"/>
</dbReference>
<feature type="signal peptide" evidence="9">
    <location>
        <begin position="1"/>
        <end position="19"/>
    </location>
</feature>
<dbReference type="Gene3D" id="2.60.40.10">
    <property type="entry name" value="Immunoglobulins"/>
    <property type="match status" value="1"/>
</dbReference>
<feature type="domain" description="TonB-dependent transporter Oar-like beta-barrel" evidence="11">
    <location>
        <begin position="570"/>
        <end position="990"/>
    </location>
</feature>
<dbReference type="InterPro" id="IPR057601">
    <property type="entry name" value="Oar-like_b-barrel"/>
</dbReference>
<evidence type="ECO:0000256" key="6">
    <source>
        <dbReference type="ARBA" id="ARBA00023237"/>
    </source>
</evidence>
<comment type="similarity">
    <text evidence="7">Belongs to the TonB-dependent receptor family.</text>
</comment>
<evidence type="ECO:0000259" key="11">
    <source>
        <dbReference type="Pfam" id="PF25183"/>
    </source>
</evidence>
<keyword evidence="4 7" id="KW-0812">Transmembrane</keyword>
<evidence type="ECO:0000256" key="7">
    <source>
        <dbReference type="PROSITE-ProRule" id="PRU01360"/>
    </source>
</evidence>
<dbReference type="InterPro" id="IPR037066">
    <property type="entry name" value="Plug_dom_sf"/>
</dbReference>
<keyword evidence="6 7" id="KW-0998">Cell outer membrane</keyword>
<evidence type="ECO:0000256" key="4">
    <source>
        <dbReference type="ARBA" id="ARBA00022692"/>
    </source>
</evidence>
<evidence type="ECO:0000259" key="10">
    <source>
        <dbReference type="Pfam" id="PF07715"/>
    </source>
</evidence>
<keyword evidence="3 7" id="KW-1134">Transmembrane beta strand</keyword>
<keyword evidence="2 7" id="KW-0813">Transport</keyword>
<comment type="caution">
    <text evidence="12">The sequence shown here is derived from an EMBL/GenBank/DDBJ whole genome shotgun (WGS) entry which is preliminary data.</text>
</comment>
<dbReference type="Pfam" id="PF25183">
    <property type="entry name" value="OMP_b-brl_4"/>
    <property type="match status" value="3"/>
</dbReference>
<dbReference type="PANTHER" id="PTHR30069:SF46">
    <property type="entry name" value="OAR PROTEIN"/>
    <property type="match status" value="1"/>
</dbReference>
<dbReference type="Pfam" id="PF07715">
    <property type="entry name" value="Plug"/>
    <property type="match status" value="1"/>
</dbReference>
<evidence type="ECO:0000256" key="3">
    <source>
        <dbReference type="ARBA" id="ARBA00022452"/>
    </source>
</evidence>
<evidence type="ECO:0000256" key="1">
    <source>
        <dbReference type="ARBA" id="ARBA00004571"/>
    </source>
</evidence>
<dbReference type="SUPFAM" id="SSF49478">
    <property type="entry name" value="Cna protein B-type domain"/>
    <property type="match status" value="1"/>
</dbReference>